<keyword evidence="2" id="KW-1133">Transmembrane helix</keyword>
<dbReference type="InterPro" id="IPR052611">
    <property type="entry name" value="Plant_RLK_LysM"/>
</dbReference>
<gene>
    <name evidence="4" type="ORF">A4U43_C04F24720</name>
</gene>
<evidence type="ECO:0000313" key="5">
    <source>
        <dbReference type="Proteomes" id="UP000243459"/>
    </source>
</evidence>
<accession>A0A5P1F576</accession>
<dbReference type="PANTHER" id="PTHR45927:SF15">
    <property type="entry name" value="SERINE_THREONINE RECEPTOR-LIKE KINASE NFP"/>
    <property type="match status" value="1"/>
</dbReference>
<dbReference type="GO" id="GO:0004672">
    <property type="term" value="F:protein kinase activity"/>
    <property type="evidence" value="ECO:0007669"/>
    <property type="project" value="InterPro"/>
</dbReference>
<dbReference type="Gramene" id="ONK72903">
    <property type="protein sequence ID" value="ONK72903"/>
    <property type="gene ID" value="A4U43_C04F24720"/>
</dbReference>
<sequence length="351" mass="39750">MDRVGGGDSGLPNDTFSALAAQFGTDVQSLVSINGAERHVTPYLTILIPVSKVPPPVILDHVKPPPSPPRATVTVGKNDNGGVVTGLAIGLGLMGLLWATLLMGLVWGWRKGYLGKRKGNLEEEGRGKYNERRRFGRSLSDEKLMTDISEWLDKYKVYRMEELVEATAGFDRSRVIQGSVYRGVMDGEVYAIKKMKWNACDELKILQKVNHTNLVKLEGFCIEPDAGICYLIYEYVENGSLSSFLVDPRPRTRPLPRLAHTPPHRPRPRPRPPVHPRTHLASCRPQRHQEQQRPPRLQDASQDRQLRPRQDRLQRRHDPHRWHPGLHRARVLSRRPGHNQDGCLRVWGCAA</sequence>
<feature type="region of interest" description="Disordered" evidence="1">
    <location>
        <begin position="246"/>
        <end position="327"/>
    </location>
</feature>
<keyword evidence="2" id="KW-0472">Membrane</keyword>
<evidence type="ECO:0000256" key="1">
    <source>
        <dbReference type="SAM" id="MobiDB-lite"/>
    </source>
</evidence>
<dbReference type="SUPFAM" id="SSF56112">
    <property type="entry name" value="Protein kinase-like (PK-like)"/>
    <property type="match status" value="1"/>
</dbReference>
<feature type="compositionally biased region" description="Basic residues" evidence="1">
    <location>
        <begin position="262"/>
        <end position="278"/>
    </location>
</feature>
<dbReference type="Proteomes" id="UP000243459">
    <property type="component" value="Chromosome 4"/>
</dbReference>
<feature type="compositionally biased region" description="Basic residues" evidence="1">
    <location>
        <begin position="314"/>
        <end position="327"/>
    </location>
</feature>
<dbReference type="AlphaFoldDB" id="A0A5P1F576"/>
<evidence type="ECO:0000259" key="3">
    <source>
        <dbReference type="Pfam" id="PF07714"/>
    </source>
</evidence>
<keyword evidence="2" id="KW-0812">Transmembrane</keyword>
<dbReference type="Pfam" id="PF07714">
    <property type="entry name" value="PK_Tyr_Ser-Thr"/>
    <property type="match status" value="1"/>
</dbReference>
<feature type="transmembrane region" description="Helical" evidence="2">
    <location>
        <begin position="87"/>
        <end position="109"/>
    </location>
</feature>
<dbReference type="InterPro" id="IPR011009">
    <property type="entry name" value="Kinase-like_dom_sf"/>
</dbReference>
<dbReference type="Gene3D" id="3.30.200.20">
    <property type="entry name" value="Phosphorylase Kinase, domain 1"/>
    <property type="match status" value="1"/>
</dbReference>
<keyword evidence="5" id="KW-1185">Reference proteome</keyword>
<evidence type="ECO:0000313" key="4">
    <source>
        <dbReference type="EMBL" id="ONK72903.1"/>
    </source>
</evidence>
<protein>
    <recommendedName>
        <fullName evidence="3">Serine-threonine/tyrosine-protein kinase catalytic domain-containing protein</fullName>
    </recommendedName>
</protein>
<evidence type="ECO:0000256" key="2">
    <source>
        <dbReference type="SAM" id="Phobius"/>
    </source>
</evidence>
<feature type="domain" description="Serine-threonine/tyrosine-protein kinase catalytic" evidence="3">
    <location>
        <begin position="196"/>
        <end position="250"/>
    </location>
</feature>
<proteinExistence type="predicted"/>
<dbReference type="PANTHER" id="PTHR45927">
    <property type="entry name" value="LYSM-DOMAIN RECEPTOR-LIKE KINASE-RELATED"/>
    <property type="match status" value="1"/>
</dbReference>
<name>A0A5P1F576_ASPOF</name>
<reference evidence="5" key="1">
    <citation type="journal article" date="2017" name="Nat. Commun.">
        <title>The asparagus genome sheds light on the origin and evolution of a young Y chromosome.</title>
        <authorList>
            <person name="Harkess A."/>
            <person name="Zhou J."/>
            <person name="Xu C."/>
            <person name="Bowers J.E."/>
            <person name="Van der Hulst R."/>
            <person name="Ayyampalayam S."/>
            <person name="Mercati F."/>
            <person name="Riccardi P."/>
            <person name="McKain M.R."/>
            <person name="Kakrana A."/>
            <person name="Tang H."/>
            <person name="Ray J."/>
            <person name="Groenendijk J."/>
            <person name="Arikit S."/>
            <person name="Mathioni S.M."/>
            <person name="Nakano M."/>
            <person name="Shan H."/>
            <person name="Telgmann-Rauber A."/>
            <person name="Kanno A."/>
            <person name="Yue Z."/>
            <person name="Chen H."/>
            <person name="Li W."/>
            <person name="Chen Y."/>
            <person name="Xu X."/>
            <person name="Zhang Y."/>
            <person name="Luo S."/>
            <person name="Chen H."/>
            <person name="Gao J."/>
            <person name="Mao Z."/>
            <person name="Pires J.C."/>
            <person name="Luo M."/>
            <person name="Kudrna D."/>
            <person name="Wing R.A."/>
            <person name="Meyers B.C."/>
            <person name="Yi K."/>
            <person name="Kong H."/>
            <person name="Lavrijsen P."/>
            <person name="Sunseri F."/>
            <person name="Falavigna A."/>
            <person name="Ye Y."/>
            <person name="Leebens-Mack J.H."/>
            <person name="Chen G."/>
        </authorList>
    </citation>
    <scope>NUCLEOTIDE SEQUENCE [LARGE SCALE GENOMIC DNA]</scope>
    <source>
        <strain evidence="5">cv. DH0086</strain>
    </source>
</reference>
<dbReference type="InterPro" id="IPR001245">
    <property type="entry name" value="Ser-Thr/Tyr_kinase_cat_dom"/>
</dbReference>
<organism evidence="4 5">
    <name type="scientific">Asparagus officinalis</name>
    <name type="common">Garden asparagus</name>
    <dbReference type="NCBI Taxonomy" id="4686"/>
    <lineage>
        <taxon>Eukaryota</taxon>
        <taxon>Viridiplantae</taxon>
        <taxon>Streptophyta</taxon>
        <taxon>Embryophyta</taxon>
        <taxon>Tracheophyta</taxon>
        <taxon>Spermatophyta</taxon>
        <taxon>Magnoliopsida</taxon>
        <taxon>Liliopsida</taxon>
        <taxon>Asparagales</taxon>
        <taxon>Asparagaceae</taxon>
        <taxon>Asparagoideae</taxon>
        <taxon>Asparagus</taxon>
    </lineage>
</organism>
<feature type="compositionally biased region" description="Basic and acidic residues" evidence="1">
    <location>
        <begin position="301"/>
        <end position="313"/>
    </location>
</feature>
<dbReference type="EMBL" id="CM007384">
    <property type="protein sequence ID" value="ONK72903.1"/>
    <property type="molecule type" value="Genomic_DNA"/>
</dbReference>